<feature type="region of interest" description="Disordered" evidence="6">
    <location>
        <begin position="339"/>
        <end position="373"/>
    </location>
</feature>
<dbReference type="eggNOG" id="KOG0595">
    <property type="taxonomic scope" value="Eukaryota"/>
</dbReference>
<dbReference type="AlphaFoldDB" id="A0BV79"/>
<protein>
    <recommendedName>
        <fullName evidence="7">Protein kinase domain-containing protein</fullName>
    </recommendedName>
</protein>
<dbReference type="Gene3D" id="1.10.510.10">
    <property type="entry name" value="Transferase(Phosphotransferase) domain 1"/>
    <property type="match status" value="1"/>
</dbReference>
<dbReference type="GO" id="GO:0004674">
    <property type="term" value="F:protein serine/threonine kinase activity"/>
    <property type="evidence" value="ECO:0000318"/>
    <property type="project" value="GO_Central"/>
</dbReference>
<feature type="binding site" evidence="5">
    <location>
        <position position="37"/>
    </location>
    <ligand>
        <name>ATP</name>
        <dbReference type="ChEBI" id="CHEBI:30616"/>
    </ligand>
</feature>
<name>A0BV79_PARTE</name>
<dbReference type="FunFam" id="3.30.200.20:FF:000042">
    <property type="entry name" value="Aurora kinase A"/>
    <property type="match status" value="1"/>
</dbReference>
<dbReference type="RefSeq" id="XP_001429844.1">
    <property type="nucleotide sequence ID" value="XM_001429807.2"/>
</dbReference>
<dbReference type="GO" id="GO:0010506">
    <property type="term" value="P:regulation of autophagy"/>
    <property type="evidence" value="ECO:0000318"/>
    <property type="project" value="GO_Central"/>
</dbReference>
<proteinExistence type="predicted"/>
<dbReference type="OMA" id="PVQDIGN"/>
<evidence type="ECO:0000256" key="6">
    <source>
        <dbReference type="SAM" id="MobiDB-lite"/>
    </source>
</evidence>
<reference evidence="8 9" key="1">
    <citation type="journal article" date="2006" name="Nature">
        <title>Global trends of whole-genome duplications revealed by the ciliate Paramecium tetraurelia.</title>
        <authorList>
            <consortium name="Genoscope"/>
            <person name="Aury J.-M."/>
            <person name="Jaillon O."/>
            <person name="Duret L."/>
            <person name="Noel B."/>
            <person name="Jubin C."/>
            <person name="Porcel B.M."/>
            <person name="Segurens B."/>
            <person name="Daubin V."/>
            <person name="Anthouard V."/>
            <person name="Aiach N."/>
            <person name="Arnaiz O."/>
            <person name="Billaut A."/>
            <person name="Beisson J."/>
            <person name="Blanc I."/>
            <person name="Bouhouche K."/>
            <person name="Camara F."/>
            <person name="Duharcourt S."/>
            <person name="Guigo R."/>
            <person name="Gogendeau D."/>
            <person name="Katinka M."/>
            <person name="Keller A.-M."/>
            <person name="Kissmehl R."/>
            <person name="Klotz C."/>
            <person name="Koll F."/>
            <person name="Le Moue A."/>
            <person name="Lepere C."/>
            <person name="Malinsky S."/>
            <person name="Nowacki M."/>
            <person name="Nowak J.K."/>
            <person name="Plattner H."/>
            <person name="Poulain J."/>
            <person name="Ruiz F."/>
            <person name="Serrano V."/>
            <person name="Zagulski M."/>
            <person name="Dessen P."/>
            <person name="Betermier M."/>
            <person name="Weissenbach J."/>
            <person name="Scarpelli C."/>
            <person name="Schachter V."/>
            <person name="Sperling L."/>
            <person name="Meyer E."/>
            <person name="Cohen J."/>
            <person name="Wincker P."/>
        </authorList>
    </citation>
    <scope>NUCLEOTIDE SEQUENCE [LARGE SCALE GENOMIC DNA]</scope>
    <source>
        <strain evidence="8 9">Stock d4-2</strain>
    </source>
</reference>
<keyword evidence="9" id="KW-1185">Reference proteome</keyword>
<dbReference type="STRING" id="5888.A0BV79"/>
<dbReference type="PANTHER" id="PTHR24348">
    <property type="entry name" value="SERINE/THREONINE-PROTEIN KINASE UNC-51-RELATED"/>
    <property type="match status" value="1"/>
</dbReference>
<keyword evidence="3" id="KW-0418">Kinase</keyword>
<dbReference type="InterPro" id="IPR017441">
    <property type="entry name" value="Protein_kinase_ATP_BS"/>
</dbReference>
<gene>
    <name evidence="8" type="ORF">GSPATT00005692001</name>
</gene>
<dbReference type="SUPFAM" id="SSF56112">
    <property type="entry name" value="Protein kinase-like (PK-like)"/>
    <property type="match status" value="1"/>
</dbReference>
<dbReference type="FunFam" id="1.10.510.10:FF:002183">
    <property type="entry name" value="Uncharacterized protein"/>
    <property type="match status" value="1"/>
</dbReference>
<dbReference type="GO" id="GO:0016020">
    <property type="term" value="C:membrane"/>
    <property type="evidence" value="ECO:0000318"/>
    <property type="project" value="GO_Central"/>
</dbReference>
<dbReference type="Proteomes" id="UP000000600">
    <property type="component" value="Unassembled WGS sequence"/>
</dbReference>
<evidence type="ECO:0000256" key="5">
    <source>
        <dbReference type="PROSITE-ProRule" id="PRU10141"/>
    </source>
</evidence>
<dbReference type="InterPro" id="IPR045269">
    <property type="entry name" value="Atg1-like"/>
</dbReference>
<evidence type="ECO:0000256" key="1">
    <source>
        <dbReference type="ARBA" id="ARBA00022679"/>
    </source>
</evidence>
<evidence type="ECO:0000313" key="9">
    <source>
        <dbReference type="Proteomes" id="UP000000600"/>
    </source>
</evidence>
<evidence type="ECO:0000259" key="7">
    <source>
        <dbReference type="PROSITE" id="PS50011"/>
    </source>
</evidence>
<dbReference type="GeneID" id="5015628"/>
<dbReference type="InterPro" id="IPR011009">
    <property type="entry name" value="Kinase-like_dom_sf"/>
</dbReference>
<dbReference type="PANTHER" id="PTHR24348:SF22">
    <property type="entry name" value="NON-SPECIFIC SERINE_THREONINE PROTEIN KINASE"/>
    <property type="match status" value="1"/>
</dbReference>
<dbReference type="Pfam" id="PF00069">
    <property type="entry name" value="Pkinase"/>
    <property type="match status" value="1"/>
</dbReference>
<keyword evidence="2 5" id="KW-0547">Nucleotide-binding</keyword>
<feature type="compositionally biased region" description="Polar residues" evidence="6">
    <location>
        <begin position="339"/>
        <end position="356"/>
    </location>
</feature>
<dbReference type="PROSITE" id="PS50011">
    <property type="entry name" value="PROTEIN_KINASE_DOM"/>
    <property type="match status" value="1"/>
</dbReference>
<dbReference type="InParanoid" id="A0BV79"/>
<evidence type="ECO:0000256" key="4">
    <source>
        <dbReference type="ARBA" id="ARBA00022840"/>
    </source>
</evidence>
<dbReference type="GO" id="GO:0005776">
    <property type="term" value="C:autophagosome"/>
    <property type="evidence" value="ECO:0000318"/>
    <property type="project" value="GO_Central"/>
</dbReference>
<dbReference type="KEGG" id="ptm:GSPATT00005692001"/>
<accession>A0BV79</accession>
<dbReference type="GO" id="GO:0005737">
    <property type="term" value="C:cytoplasm"/>
    <property type="evidence" value="ECO:0000318"/>
    <property type="project" value="GO_Central"/>
</dbReference>
<dbReference type="GO" id="GO:0000407">
    <property type="term" value="C:phagophore assembly site"/>
    <property type="evidence" value="ECO:0000318"/>
    <property type="project" value="GO_Central"/>
</dbReference>
<keyword evidence="4 5" id="KW-0067">ATP-binding</keyword>
<keyword evidence="1" id="KW-0808">Transferase</keyword>
<evidence type="ECO:0000256" key="3">
    <source>
        <dbReference type="ARBA" id="ARBA00022777"/>
    </source>
</evidence>
<dbReference type="PROSITE" id="PS00107">
    <property type="entry name" value="PROTEIN_KINASE_ATP"/>
    <property type="match status" value="1"/>
</dbReference>
<sequence length="594" mass="69752">MPKVVDSYVLERSIGKGQFGEVFKGYNKQTNVDIAVKCVKRELLKGKFTELLENEIKVLRTCNNDNIIKLYDIKKTANNIYLIMEYCNEGDLSQYIKQKKFLLEEEAVDYLLQILNGFKTLVKNKIMHRDFKLANILKHDGNIKIADFGFSKLLNDNQGLATTMLGSPLNMAPEVLNNQEYDSKADIWSIGTCFYELLFGKSPFTATNMVELLKNIQTKQFVINRKVNNITPTAEDLLRKMLVVNPKNRISWDDLFKHEINFYQEEKLKKDLETTLKGGELMMNMSKFYIKNNMVIDHPAEIKKKEDLNNFAMQVAQKGPQNQQQQYVGPLLKKPQEENNLARQDSAKTVQSTQGPVQDIGNEEVTDKETQREKEIKAKKRNANRILHERNIYVFLASVAEEAMNNMAIQNYDVTGFLLVKKLLQLIDFLKTILQDKQNYYQLEFWEQFTQSKDYKDIHTYISKEFDVFKSYFDSIYEKISIQIQQRPKMDEAIKQAINSNFKQNNQQILVKCLIDYSKLLIETLKKTKPQDQNRQQWIHADRVLDCIKLEETFQFDDRLTNQQFNFKQYYENDNLLEMEALQKKVLQKFEKLK</sequence>
<dbReference type="GO" id="GO:0000045">
    <property type="term" value="P:autophagosome assembly"/>
    <property type="evidence" value="ECO:0000318"/>
    <property type="project" value="GO_Central"/>
</dbReference>
<dbReference type="HOGENOM" id="CLU_000288_37_6_1"/>
<evidence type="ECO:0000256" key="2">
    <source>
        <dbReference type="ARBA" id="ARBA00022741"/>
    </source>
</evidence>
<feature type="domain" description="Protein kinase" evidence="7">
    <location>
        <begin position="8"/>
        <end position="261"/>
    </location>
</feature>
<dbReference type="GO" id="GO:0005524">
    <property type="term" value="F:ATP binding"/>
    <property type="evidence" value="ECO:0007669"/>
    <property type="project" value="UniProtKB-UniRule"/>
</dbReference>
<dbReference type="OrthoDB" id="346907at2759"/>
<evidence type="ECO:0000313" key="8">
    <source>
        <dbReference type="EMBL" id="CAK62446.1"/>
    </source>
</evidence>
<dbReference type="InterPro" id="IPR000719">
    <property type="entry name" value="Prot_kinase_dom"/>
</dbReference>
<dbReference type="GO" id="GO:0005829">
    <property type="term" value="C:cytosol"/>
    <property type="evidence" value="ECO:0000318"/>
    <property type="project" value="GO_Central"/>
</dbReference>
<dbReference type="EMBL" id="CT868019">
    <property type="protein sequence ID" value="CAK62446.1"/>
    <property type="molecule type" value="Genomic_DNA"/>
</dbReference>
<organism evidence="8 9">
    <name type="scientific">Paramecium tetraurelia</name>
    <dbReference type="NCBI Taxonomy" id="5888"/>
    <lineage>
        <taxon>Eukaryota</taxon>
        <taxon>Sar</taxon>
        <taxon>Alveolata</taxon>
        <taxon>Ciliophora</taxon>
        <taxon>Intramacronucleata</taxon>
        <taxon>Oligohymenophorea</taxon>
        <taxon>Peniculida</taxon>
        <taxon>Parameciidae</taxon>
        <taxon>Paramecium</taxon>
    </lineage>
</organism>